<proteinExistence type="predicted"/>
<dbReference type="HOGENOM" id="CLU_2843742_0_0_6"/>
<dbReference type="Proteomes" id="UP000005959">
    <property type="component" value="Unassembled WGS sequence"/>
</dbReference>
<gene>
    <name evidence="1" type="ORF">HMPREF0454_03567</name>
</gene>
<accession>G9YAE3</accession>
<comment type="caution">
    <text evidence="1">The sequence shown here is derived from an EMBL/GenBank/DDBJ whole genome shotgun (WGS) entry which is preliminary data.</text>
</comment>
<name>G9YAE3_HAFAL</name>
<dbReference type="EMBL" id="AGCI01000087">
    <property type="protein sequence ID" value="EHM39925.1"/>
    <property type="molecule type" value="Genomic_DNA"/>
</dbReference>
<evidence type="ECO:0000313" key="2">
    <source>
        <dbReference type="Proteomes" id="UP000005959"/>
    </source>
</evidence>
<dbReference type="AlphaFoldDB" id="G9YAE3"/>
<protein>
    <submittedName>
        <fullName evidence="1">Uncharacterized protein</fullName>
    </submittedName>
</protein>
<evidence type="ECO:0000313" key="1">
    <source>
        <dbReference type="EMBL" id="EHM39925.1"/>
    </source>
</evidence>
<reference evidence="1 2" key="1">
    <citation type="submission" date="2011-08" db="EMBL/GenBank/DDBJ databases">
        <authorList>
            <person name="Weinstock G."/>
            <person name="Sodergren E."/>
            <person name="Clifton S."/>
            <person name="Fulton L."/>
            <person name="Fulton B."/>
            <person name="Courtney L."/>
            <person name="Fronick C."/>
            <person name="Harrison M."/>
            <person name="Strong C."/>
            <person name="Farmer C."/>
            <person name="Delahaunty K."/>
            <person name="Markovic C."/>
            <person name="Hall O."/>
            <person name="Minx P."/>
            <person name="Tomlinson C."/>
            <person name="Mitreva M."/>
            <person name="Hou S."/>
            <person name="Chen J."/>
            <person name="Wollam A."/>
            <person name="Pepin K.H."/>
            <person name="Johnson M."/>
            <person name="Bhonagiri V."/>
            <person name="Zhang X."/>
            <person name="Suruliraj S."/>
            <person name="Warren W."/>
            <person name="Chinwalla A."/>
            <person name="Mardis E.R."/>
            <person name="Wilson R.K."/>
        </authorList>
    </citation>
    <scope>NUCLEOTIDE SEQUENCE [LARGE SCALE GENOMIC DNA]</scope>
    <source>
        <strain evidence="1 2">ATCC 51873</strain>
    </source>
</reference>
<sequence length="65" mass="7377">MIYLLIFQEVEAGFLFGFNPSLGFPSRDSPSWYLPVWAAGVVWFQYTQFCDPSIVLLHTGFKALG</sequence>
<organism evidence="1 2">
    <name type="scientific">Hafnia alvei ATCC 51873</name>
    <dbReference type="NCBI Taxonomy" id="1002364"/>
    <lineage>
        <taxon>Bacteria</taxon>
        <taxon>Pseudomonadati</taxon>
        <taxon>Pseudomonadota</taxon>
        <taxon>Gammaproteobacteria</taxon>
        <taxon>Enterobacterales</taxon>
        <taxon>Hafniaceae</taxon>
        <taxon>Hafnia</taxon>
    </lineage>
</organism>